<dbReference type="EMBL" id="KZ293459">
    <property type="protein sequence ID" value="PBK63353.1"/>
    <property type="molecule type" value="Genomic_DNA"/>
</dbReference>
<evidence type="ECO:0000313" key="3">
    <source>
        <dbReference type="Proteomes" id="UP000218334"/>
    </source>
</evidence>
<organism evidence="2 3">
    <name type="scientific">Armillaria solidipes</name>
    <dbReference type="NCBI Taxonomy" id="1076256"/>
    <lineage>
        <taxon>Eukaryota</taxon>
        <taxon>Fungi</taxon>
        <taxon>Dikarya</taxon>
        <taxon>Basidiomycota</taxon>
        <taxon>Agaricomycotina</taxon>
        <taxon>Agaricomycetes</taxon>
        <taxon>Agaricomycetidae</taxon>
        <taxon>Agaricales</taxon>
        <taxon>Marasmiineae</taxon>
        <taxon>Physalacriaceae</taxon>
        <taxon>Armillaria</taxon>
    </lineage>
</organism>
<feature type="compositionally biased region" description="Basic residues" evidence="1">
    <location>
        <begin position="24"/>
        <end position="40"/>
    </location>
</feature>
<protein>
    <submittedName>
        <fullName evidence="2">Uncharacterized protein</fullName>
    </submittedName>
</protein>
<dbReference type="AlphaFoldDB" id="A0A2H3BHN1"/>
<keyword evidence="3" id="KW-1185">Reference proteome</keyword>
<evidence type="ECO:0000256" key="1">
    <source>
        <dbReference type="SAM" id="MobiDB-lite"/>
    </source>
</evidence>
<gene>
    <name evidence="2" type="ORF">ARMSODRAFT_540810</name>
</gene>
<evidence type="ECO:0000313" key="2">
    <source>
        <dbReference type="EMBL" id="PBK63353.1"/>
    </source>
</evidence>
<accession>A0A2H3BHN1</accession>
<reference evidence="3" key="1">
    <citation type="journal article" date="2017" name="Nat. Ecol. Evol.">
        <title>Genome expansion and lineage-specific genetic innovations in the forest pathogenic fungi Armillaria.</title>
        <authorList>
            <person name="Sipos G."/>
            <person name="Prasanna A.N."/>
            <person name="Walter M.C."/>
            <person name="O'Connor E."/>
            <person name="Balint B."/>
            <person name="Krizsan K."/>
            <person name="Kiss B."/>
            <person name="Hess J."/>
            <person name="Varga T."/>
            <person name="Slot J."/>
            <person name="Riley R."/>
            <person name="Boka B."/>
            <person name="Rigling D."/>
            <person name="Barry K."/>
            <person name="Lee J."/>
            <person name="Mihaltcheva S."/>
            <person name="LaButti K."/>
            <person name="Lipzen A."/>
            <person name="Waldron R."/>
            <person name="Moloney N.M."/>
            <person name="Sperisen C."/>
            <person name="Kredics L."/>
            <person name="Vagvoelgyi C."/>
            <person name="Patrignani A."/>
            <person name="Fitzpatrick D."/>
            <person name="Nagy I."/>
            <person name="Doyle S."/>
            <person name="Anderson J.B."/>
            <person name="Grigoriev I.V."/>
            <person name="Gueldener U."/>
            <person name="Muensterkoetter M."/>
            <person name="Nagy L.G."/>
        </authorList>
    </citation>
    <scope>NUCLEOTIDE SEQUENCE [LARGE SCALE GENOMIC DNA]</scope>
    <source>
        <strain evidence="3">28-4</strain>
    </source>
</reference>
<dbReference type="Proteomes" id="UP000218334">
    <property type="component" value="Unassembled WGS sequence"/>
</dbReference>
<name>A0A2H3BHN1_9AGAR</name>
<proteinExistence type="predicted"/>
<sequence length="93" mass="10348">MSVITSSCPKCHRLYYFPSSAASHPHKVFPSRSISHRSLRGQRSSSAEKPVVLKLVSPADRPPIATPILSRGDGSYRIRRKIPSQRIVILPQT</sequence>
<feature type="region of interest" description="Disordered" evidence="1">
    <location>
        <begin position="23"/>
        <end position="46"/>
    </location>
</feature>